<accession>A0A7C3E1G4</accession>
<comment type="caution">
    <text evidence="1">The sequence shown here is derived from an EMBL/GenBank/DDBJ whole genome shotgun (WGS) entry which is preliminary data.</text>
</comment>
<gene>
    <name evidence="1" type="ORF">ENS59_05500</name>
</gene>
<reference evidence="1" key="1">
    <citation type="journal article" date="2020" name="mSystems">
        <title>Genome- and Community-Level Interaction Insights into Carbon Utilization and Element Cycling Functions of Hydrothermarchaeota in Hydrothermal Sediment.</title>
        <authorList>
            <person name="Zhou Z."/>
            <person name="Liu Y."/>
            <person name="Xu W."/>
            <person name="Pan J."/>
            <person name="Luo Z.H."/>
            <person name="Li M."/>
        </authorList>
    </citation>
    <scope>NUCLEOTIDE SEQUENCE [LARGE SCALE GENOMIC DNA]</scope>
    <source>
        <strain evidence="1">SpSt-503</strain>
    </source>
</reference>
<proteinExistence type="predicted"/>
<dbReference type="AlphaFoldDB" id="A0A7C3E1G4"/>
<protein>
    <submittedName>
        <fullName evidence="1">Uncharacterized protein</fullName>
    </submittedName>
</protein>
<organism evidence="1">
    <name type="scientific">Gracilinema caldarium</name>
    <dbReference type="NCBI Taxonomy" id="215591"/>
    <lineage>
        <taxon>Bacteria</taxon>
        <taxon>Pseudomonadati</taxon>
        <taxon>Spirochaetota</taxon>
        <taxon>Spirochaetia</taxon>
        <taxon>Spirochaetales</taxon>
        <taxon>Breznakiellaceae</taxon>
        <taxon>Gracilinema</taxon>
    </lineage>
</organism>
<evidence type="ECO:0000313" key="1">
    <source>
        <dbReference type="EMBL" id="HFH28952.1"/>
    </source>
</evidence>
<name>A0A7C3E1G4_9SPIR</name>
<sequence length="108" mass="12952">MRQADLETVTKVWQSCTWGNTKETPEQWQEILSGNDEGARQRLFQKMFFESIDYNSIVALFDTDSIRTYLLELNKPLSRPHLEKRRKIWRYLFCGIREPIPELDWIKG</sequence>
<dbReference type="EMBL" id="DSVL01000170">
    <property type="protein sequence ID" value="HFH28952.1"/>
    <property type="molecule type" value="Genomic_DNA"/>
</dbReference>